<dbReference type="EMBL" id="QXFV01000705">
    <property type="protein sequence ID" value="KAE9029701.1"/>
    <property type="molecule type" value="Genomic_DNA"/>
</dbReference>
<dbReference type="PROSITE" id="PS51228">
    <property type="entry name" value="ACB_2"/>
    <property type="match status" value="1"/>
</dbReference>
<evidence type="ECO:0000313" key="7">
    <source>
        <dbReference type="EMBL" id="KAE9029701.1"/>
    </source>
</evidence>
<dbReference type="PANTHER" id="PTHR43684:SF1">
    <property type="entry name" value="ENOYL-COA DELTA ISOMERASE 2"/>
    <property type="match status" value="1"/>
</dbReference>
<dbReference type="SUPFAM" id="SSF55961">
    <property type="entry name" value="Bet v1-like"/>
    <property type="match status" value="1"/>
</dbReference>
<dbReference type="InterPro" id="IPR029045">
    <property type="entry name" value="ClpP/crotonase-like_dom_sf"/>
</dbReference>
<dbReference type="PRINTS" id="PR00689">
    <property type="entry name" value="ACOABINDINGP"/>
</dbReference>
<dbReference type="GO" id="GO:0005777">
    <property type="term" value="C:peroxisome"/>
    <property type="evidence" value="ECO:0007669"/>
    <property type="project" value="UniProtKB-SubCell"/>
</dbReference>
<dbReference type="Gene3D" id="3.30.530.20">
    <property type="match status" value="1"/>
</dbReference>
<sequence>MALDDRRRGNPFGPLDLTLDQQQHCQDLTFQLLDRVLRSYDERNDSRDPHSGTPRHHADLDNTRWKQLKTQKNASLYSERIRAPQRDLHLPGNNWDNPSVLLAVGTMDSTLDEVMFGLETPDFLAMHVRAEVVGRQPLDGAILAQLAGPTEADPFQFMGITWMVGEQSWPLSMVVRPRDFITASATGVVRRPNGDRIGYEVVQSIDLPQCPPLPAPMVRGRLMYGAIYCQRENGPVDVYIQMYVETLGRLVDKLVVAAMWESALGFWKAPQLSETKKLQWCIENKSVKRQEQVSALARTDMSIESRHCENCLRKRSAGSRRASVPLSDDKTCALCATPLCWSCRVKRRVKVPGHHRAKLSDMDVAVCQACMSFARMQCPAQIASHNQKQRQAAIENSRSASRRLTLESLSRRHHISLGSETSGLNLLASAMSTSSSSASISQRFERSLALGKTLPPLSDNAAKLQLYALFKQSQSGPNATPRPGMLDFVGRAKWDAWSKLGAMTQDDAKLQYIAIIDELAAENGAATQDQDAAAAATAAAGSEDLLVEISDAGLLTIQLNRPKKFNAIDIAMYEGLTKALDSSRTQEKVKAVLLKSSGEYFSSGNDLSMFTSNPDGLSLEAMADKGAVLLENVVNTFITYPKPIVAAVQGPAVGIATTILGLCDLVYVKETATFHTPFTSLGQSPEACSSLLLPRIMGPARANALLLLGEKLSAKDALDTGLATAVFGAAEFESQVQTKVDLLLSRYPQSMQRSKALIRSPAAVKELQEVNHQECQTLKELWIGPECMDAILKFQSRKH</sequence>
<dbReference type="EMBL" id="QXFU01002127">
    <property type="protein sequence ID" value="KAE8990056.1"/>
    <property type="molecule type" value="Genomic_DNA"/>
</dbReference>
<evidence type="ECO:0000313" key="11">
    <source>
        <dbReference type="Proteomes" id="UP000435112"/>
    </source>
</evidence>
<evidence type="ECO:0000259" key="5">
    <source>
        <dbReference type="PROSITE" id="PS51228"/>
    </source>
</evidence>
<dbReference type="InterPro" id="IPR001753">
    <property type="entry name" value="Enoyl-CoA_hydra/iso"/>
</dbReference>
<keyword evidence="2" id="KW-0576">Peroxisome</keyword>
<evidence type="ECO:0000256" key="2">
    <source>
        <dbReference type="ARBA" id="ARBA00023140"/>
    </source>
</evidence>
<feature type="region of interest" description="Disordered" evidence="4">
    <location>
        <begin position="42"/>
        <end position="61"/>
    </location>
</feature>
<accession>A0A6A3MBP0</accession>
<dbReference type="Proteomes" id="UP000429607">
    <property type="component" value="Unassembled WGS sequence"/>
</dbReference>
<evidence type="ECO:0000256" key="3">
    <source>
        <dbReference type="ARBA" id="ARBA00023235"/>
    </source>
</evidence>
<organism evidence="7 9">
    <name type="scientific">Phytophthora rubi</name>
    <dbReference type="NCBI Taxonomy" id="129364"/>
    <lineage>
        <taxon>Eukaryota</taxon>
        <taxon>Sar</taxon>
        <taxon>Stramenopiles</taxon>
        <taxon>Oomycota</taxon>
        <taxon>Peronosporomycetes</taxon>
        <taxon>Peronosporales</taxon>
        <taxon>Peronosporaceae</taxon>
        <taxon>Phytophthora</taxon>
    </lineage>
</organism>
<evidence type="ECO:0000313" key="6">
    <source>
        <dbReference type="EMBL" id="KAE8990056.1"/>
    </source>
</evidence>
<name>A0A6A3MBP0_9STRA</name>
<proteinExistence type="predicted"/>
<dbReference type="AlphaFoldDB" id="A0A6A3MBP0"/>
<keyword evidence="3" id="KW-0413">Isomerase</keyword>
<dbReference type="InterPro" id="IPR014748">
    <property type="entry name" value="Enoyl-CoA_hydra_C"/>
</dbReference>
<dbReference type="OrthoDB" id="409763at2759"/>
<dbReference type="InterPro" id="IPR014352">
    <property type="entry name" value="FERM/acyl-CoA-bd_prot_sf"/>
</dbReference>
<reference evidence="9 11" key="1">
    <citation type="submission" date="2018-09" db="EMBL/GenBank/DDBJ databases">
        <title>Genomic investigation of the strawberry pathogen Phytophthora fragariae indicates pathogenicity is determined by transcriptional variation in three key races.</title>
        <authorList>
            <person name="Adams T.M."/>
            <person name="Armitage A.D."/>
            <person name="Sobczyk M.K."/>
            <person name="Bates H.J."/>
            <person name="Dunwell J.M."/>
            <person name="Nellist C.F."/>
            <person name="Harrison R.J."/>
        </authorList>
    </citation>
    <scope>NUCLEOTIDE SEQUENCE [LARGE SCALE GENOMIC DNA]</scope>
    <source>
        <strain evidence="7 9">SCRP249</strain>
        <strain evidence="6 11">SCRP324</strain>
        <strain evidence="8 10">SCRP333</strain>
    </source>
</reference>
<dbReference type="Pfam" id="PF00887">
    <property type="entry name" value="ACBP"/>
    <property type="match status" value="1"/>
</dbReference>
<evidence type="ECO:0000313" key="8">
    <source>
        <dbReference type="EMBL" id="KAE9338008.1"/>
    </source>
</evidence>
<protein>
    <recommendedName>
        <fullName evidence="5">ACB domain-containing protein</fullName>
    </recommendedName>
</protein>
<dbReference type="CDD" id="cd06558">
    <property type="entry name" value="crotonase-like"/>
    <property type="match status" value="1"/>
</dbReference>
<dbReference type="Gene3D" id="3.90.226.10">
    <property type="entry name" value="2-enoyl-CoA Hydratase, Chain A, domain 1"/>
    <property type="match status" value="1"/>
</dbReference>
<keyword evidence="10" id="KW-1185">Reference proteome</keyword>
<dbReference type="EMBL" id="QXFT01000681">
    <property type="protein sequence ID" value="KAE9338008.1"/>
    <property type="molecule type" value="Genomic_DNA"/>
</dbReference>
<evidence type="ECO:0000256" key="4">
    <source>
        <dbReference type="SAM" id="MobiDB-lite"/>
    </source>
</evidence>
<dbReference type="InterPro" id="IPR023393">
    <property type="entry name" value="START-like_dom_sf"/>
</dbReference>
<dbReference type="PANTHER" id="PTHR43684">
    <property type="match status" value="1"/>
</dbReference>
<dbReference type="Gene3D" id="1.10.12.10">
    <property type="entry name" value="Lyase 2-enoyl-coa Hydratase, Chain A, domain 2"/>
    <property type="match status" value="1"/>
</dbReference>
<dbReference type="GO" id="GO:0004165">
    <property type="term" value="F:delta(3)-delta(2)-enoyl-CoA isomerase activity"/>
    <property type="evidence" value="ECO:0007669"/>
    <property type="project" value="UniProtKB-ARBA"/>
</dbReference>
<dbReference type="InterPro" id="IPR051053">
    <property type="entry name" value="ECH/Chromodomain_protein"/>
</dbReference>
<dbReference type="SUPFAM" id="SSF47027">
    <property type="entry name" value="Acyl-CoA binding protein"/>
    <property type="match status" value="1"/>
</dbReference>
<comment type="caution">
    <text evidence="7">The sequence shown here is derived from an EMBL/GenBank/DDBJ whole genome shotgun (WGS) entry which is preliminary data.</text>
</comment>
<dbReference type="SUPFAM" id="SSF52096">
    <property type="entry name" value="ClpP/crotonase"/>
    <property type="match status" value="1"/>
</dbReference>
<dbReference type="GO" id="GO:0000062">
    <property type="term" value="F:fatty-acyl-CoA binding"/>
    <property type="evidence" value="ECO:0007669"/>
    <property type="project" value="InterPro"/>
</dbReference>
<evidence type="ECO:0000256" key="1">
    <source>
        <dbReference type="ARBA" id="ARBA00004275"/>
    </source>
</evidence>
<dbReference type="Proteomes" id="UP000434957">
    <property type="component" value="Unassembled WGS sequence"/>
</dbReference>
<feature type="domain" description="ACB" evidence="5">
    <location>
        <begin position="440"/>
        <end position="525"/>
    </location>
</feature>
<dbReference type="InterPro" id="IPR000582">
    <property type="entry name" value="Acyl-CoA-binding_protein"/>
</dbReference>
<comment type="subcellular location">
    <subcellularLocation>
        <location evidence="1">Peroxisome</location>
    </subcellularLocation>
</comment>
<dbReference type="Pfam" id="PF00378">
    <property type="entry name" value="ECH_1"/>
    <property type="match status" value="1"/>
</dbReference>
<evidence type="ECO:0000313" key="10">
    <source>
        <dbReference type="Proteomes" id="UP000434957"/>
    </source>
</evidence>
<evidence type="ECO:0000313" key="9">
    <source>
        <dbReference type="Proteomes" id="UP000429607"/>
    </source>
</evidence>
<dbReference type="Proteomes" id="UP000435112">
    <property type="component" value="Unassembled WGS sequence"/>
</dbReference>
<dbReference type="Gene3D" id="1.20.80.10">
    <property type="match status" value="1"/>
</dbReference>
<gene>
    <name evidence="7" type="ORF">PR001_g11460</name>
    <name evidence="6" type="ORF">PR002_g21265</name>
    <name evidence="8" type="ORF">PR003_g11730</name>
</gene>
<dbReference type="InterPro" id="IPR035984">
    <property type="entry name" value="Acyl-CoA-binding_sf"/>
</dbReference>